<keyword evidence="2 5" id="KW-0812">Transmembrane</keyword>
<evidence type="ECO:0000256" key="2">
    <source>
        <dbReference type="ARBA" id="ARBA00022692"/>
    </source>
</evidence>
<protein>
    <submittedName>
        <fullName evidence="7">Sterol desaturase family protein</fullName>
        <ecNumber evidence="7">1.-.-.-</ecNumber>
    </submittedName>
</protein>
<feature type="transmembrane region" description="Helical" evidence="5">
    <location>
        <begin position="96"/>
        <end position="119"/>
    </location>
</feature>
<evidence type="ECO:0000313" key="8">
    <source>
        <dbReference type="Proteomes" id="UP000267249"/>
    </source>
</evidence>
<keyword evidence="4 5" id="KW-0472">Membrane</keyword>
<dbReference type="InterPro" id="IPR006694">
    <property type="entry name" value="Fatty_acid_hydroxylase"/>
</dbReference>
<feature type="transmembrane region" description="Helical" evidence="5">
    <location>
        <begin position="12"/>
        <end position="34"/>
    </location>
</feature>
<keyword evidence="3 5" id="KW-1133">Transmembrane helix</keyword>
<dbReference type="GO" id="GO:0005506">
    <property type="term" value="F:iron ion binding"/>
    <property type="evidence" value="ECO:0007669"/>
    <property type="project" value="InterPro"/>
</dbReference>
<dbReference type="GO" id="GO:0016020">
    <property type="term" value="C:membrane"/>
    <property type="evidence" value="ECO:0007669"/>
    <property type="project" value="UniProtKB-SubCell"/>
</dbReference>
<evidence type="ECO:0000259" key="6">
    <source>
        <dbReference type="Pfam" id="PF04116"/>
    </source>
</evidence>
<dbReference type="EC" id="1.-.-.-" evidence="7"/>
<comment type="subcellular location">
    <subcellularLocation>
        <location evidence="1">Membrane</location>
    </subcellularLocation>
</comment>
<dbReference type="EMBL" id="CP030139">
    <property type="protein sequence ID" value="AZB73489.1"/>
    <property type="molecule type" value="Genomic_DNA"/>
</dbReference>
<evidence type="ECO:0000256" key="1">
    <source>
        <dbReference type="ARBA" id="ARBA00004370"/>
    </source>
</evidence>
<dbReference type="AlphaFoldDB" id="A0AAN1QQ93"/>
<reference evidence="7 8" key="1">
    <citation type="journal article" date="2018" name="Sci. Rep.">
        <title>Genome Features and Biochemical Characteristics of a Robust, Fast Growing and Naturally Transformable Cyanobacterium Synechococcus elongatus PCC 11801 Isolated from India.</title>
        <authorList>
            <person name="Jaiswal D."/>
            <person name="Sengupta A."/>
            <person name="Sohoni S."/>
            <person name="Sengupta S."/>
            <person name="Phadnavis A.G."/>
            <person name="Pakrasi H.B."/>
            <person name="Wangikar P.P."/>
        </authorList>
    </citation>
    <scope>NUCLEOTIDE SEQUENCE [LARGE SCALE GENOMIC DNA]</scope>
    <source>
        <strain evidence="7 8">PCC 11801</strain>
    </source>
</reference>
<evidence type="ECO:0000256" key="4">
    <source>
        <dbReference type="ARBA" id="ARBA00023136"/>
    </source>
</evidence>
<sequence>MDLLHHSFIATGLTLFGIILSRYFLVAGGLYWLFYHRLAKQLTRLRIQRWPSWQQSIQSDIQLSMLSAFIFAIVATLMVASPVFEWTLLYSDVSQYGIPYLIFSFFLMLILQDTGFYFCHRLFHHPRFFRRFHQGHHRSQSPTPWTSFAFDLPEAIVQALLIVAILLILPVHVGTLLAVLVTMTIWSVFNHLGFALFPDSKVCRWLGQWLIGPQHHVVHHQRYRLHYGLYFTLWDRLLGTQEKLNFSSNHQIVQDSVSDALELSKEPIQEVLSVH</sequence>
<gene>
    <name evidence="7" type="ORF">DOP62_12915</name>
</gene>
<proteinExistence type="predicted"/>
<organism evidence="7 8">
    <name type="scientific">Synechococcus elongatus PCC 11801</name>
    <dbReference type="NCBI Taxonomy" id="2219813"/>
    <lineage>
        <taxon>Bacteria</taxon>
        <taxon>Bacillati</taxon>
        <taxon>Cyanobacteriota</taxon>
        <taxon>Cyanophyceae</taxon>
        <taxon>Synechococcales</taxon>
        <taxon>Synechococcaceae</taxon>
        <taxon>Synechococcus</taxon>
    </lineage>
</organism>
<evidence type="ECO:0000256" key="3">
    <source>
        <dbReference type="ARBA" id="ARBA00022989"/>
    </source>
</evidence>
<evidence type="ECO:0000256" key="5">
    <source>
        <dbReference type="SAM" id="Phobius"/>
    </source>
</evidence>
<keyword evidence="7" id="KW-0560">Oxidoreductase</keyword>
<dbReference type="GO" id="GO:0008610">
    <property type="term" value="P:lipid biosynthetic process"/>
    <property type="evidence" value="ECO:0007669"/>
    <property type="project" value="InterPro"/>
</dbReference>
<dbReference type="GO" id="GO:0016491">
    <property type="term" value="F:oxidoreductase activity"/>
    <property type="evidence" value="ECO:0007669"/>
    <property type="project" value="UniProtKB-KW"/>
</dbReference>
<dbReference type="RefSeq" id="WP_261789880.1">
    <property type="nucleotide sequence ID" value="NZ_CP030139.2"/>
</dbReference>
<dbReference type="Proteomes" id="UP000267249">
    <property type="component" value="Chromosome"/>
</dbReference>
<name>A0AAN1QQ93_SYNEL</name>
<accession>A0AAN1QQ93</accession>
<dbReference type="Pfam" id="PF04116">
    <property type="entry name" value="FA_hydroxylase"/>
    <property type="match status" value="1"/>
</dbReference>
<dbReference type="PANTHER" id="PTHR11863">
    <property type="entry name" value="STEROL DESATURASE"/>
    <property type="match status" value="1"/>
</dbReference>
<dbReference type="InterPro" id="IPR050307">
    <property type="entry name" value="Sterol_Desaturase_Related"/>
</dbReference>
<feature type="domain" description="Fatty acid hydroxylase" evidence="6">
    <location>
        <begin position="105"/>
        <end position="240"/>
    </location>
</feature>
<feature type="transmembrane region" description="Helical" evidence="5">
    <location>
        <begin position="63"/>
        <end position="84"/>
    </location>
</feature>
<evidence type="ECO:0000313" key="7">
    <source>
        <dbReference type="EMBL" id="AZB73489.1"/>
    </source>
</evidence>